<dbReference type="AlphaFoldDB" id="A0A8R7TSA1"/>
<dbReference type="EnsemblPlants" id="TuG1812G0300001382.01.T01">
    <property type="protein sequence ID" value="TuG1812G0300001382.01.T01"/>
    <property type="gene ID" value="TuG1812G0300001382.01"/>
</dbReference>
<keyword evidence="2" id="KW-1185">Reference proteome</keyword>
<protein>
    <submittedName>
        <fullName evidence="1">Uncharacterized protein</fullName>
    </submittedName>
</protein>
<dbReference type="Proteomes" id="UP000015106">
    <property type="component" value="Chromosome 3"/>
</dbReference>
<reference evidence="2" key="1">
    <citation type="journal article" date="2013" name="Nature">
        <title>Draft genome of the wheat A-genome progenitor Triticum urartu.</title>
        <authorList>
            <person name="Ling H.Q."/>
            <person name="Zhao S."/>
            <person name="Liu D."/>
            <person name="Wang J."/>
            <person name="Sun H."/>
            <person name="Zhang C."/>
            <person name="Fan H."/>
            <person name="Li D."/>
            <person name="Dong L."/>
            <person name="Tao Y."/>
            <person name="Gao C."/>
            <person name="Wu H."/>
            <person name="Li Y."/>
            <person name="Cui Y."/>
            <person name="Guo X."/>
            <person name="Zheng S."/>
            <person name="Wang B."/>
            <person name="Yu K."/>
            <person name="Liang Q."/>
            <person name="Yang W."/>
            <person name="Lou X."/>
            <person name="Chen J."/>
            <person name="Feng M."/>
            <person name="Jian J."/>
            <person name="Zhang X."/>
            <person name="Luo G."/>
            <person name="Jiang Y."/>
            <person name="Liu J."/>
            <person name="Wang Z."/>
            <person name="Sha Y."/>
            <person name="Zhang B."/>
            <person name="Wu H."/>
            <person name="Tang D."/>
            <person name="Shen Q."/>
            <person name="Xue P."/>
            <person name="Zou S."/>
            <person name="Wang X."/>
            <person name="Liu X."/>
            <person name="Wang F."/>
            <person name="Yang Y."/>
            <person name="An X."/>
            <person name="Dong Z."/>
            <person name="Zhang K."/>
            <person name="Zhang X."/>
            <person name="Luo M.C."/>
            <person name="Dvorak J."/>
            <person name="Tong Y."/>
            <person name="Wang J."/>
            <person name="Yang H."/>
            <person name="Li Z."/>
            <person name="Wang D."/>
            <person name="Zhang A."/>
            <person name="Wang J."/>
        </authorList>
    </citation>
    <scope>NUCLEOTIDE SEQUENCE</scope>
    <source>
        <strain evidence="2">cv. G1812</strain>
    </source>
</reference>
<sequence>MLCRYVQQRRSASVQYTQVKLFTIFCNNKMSDGGGRVMVTAWRFLLCCMVKDEHQSTEKRALQSLVALLYLSSSEKCATSAGPQMEFCWLVVQILCVCMWVAVKQ</sequence>
<evidence type="ECO:0000313" key="2">
    <source>
        <dbReference type="Proteomes" id="UP000015106"/>
    </source>
</evidence>
<evidence type="ECO:0000313" key="1">
    <source>
        <dbReference type="EnsemblPlants" id="TuG1812G0300001382.01.T01"/>
    </source>
</evidence>
<reference evidence="1" key="2">
    <citation type="submission" date="2018-03" db="EMBL/GenBank/DDBJ databases">
        <title>The Triticum urartu genome reveals the dynamic nature of wheat genome evolution.</title>
        <authorList>
            <person name="Ling H."/>
            <person name="Ma B."/>
            <person name="Shi X."/>
            <person name="Liu H."/>
            <person name="Dong L."/>
            <person name="Sun H."/>
            <person name="Cao Y."/>
            <person name="Gao Q."/>
            <person name="Zheng S."/>
            <person name="Li Y."/>
            <person name="Yu Y."/>
            <person name="Du H."/>
            <person name="Qi M."/>
            <person name="Li Y."/>
            <person name="Yu H."/>
            <person name="Cui Y."/>
            <person name="Wang N."/>
            <person name="Chen C."/>
            <person name="Wu H."/>
            <person name="Zhao Y."/>
            <person name="Zhang J."/>
            <person name="Li Y."/>
            <person name="Zhou W."/>
            <person name="Zhang B."/>
            <person name="Hu W."/>
            <person name="Eijk M."/>
            <person name="Tang J."/>
            <person name="Witsenboer H."/>
            <person name="Zhao S."/>
            <person name="Li Z."/>
            <person name="Zhang A."/>
            <person name="Wang D."/>
            <person name="Liang C."/>
        </authorList>
    </citation>
    <scope>NUCLEOTIDE SEQUENCE [LARGE SCALE GENOMIC DNA]</scope>
    <source>
        <strain evidence="1">cv. G1812</strain>
    </source>
</reference>
<reference evidence="1" key="3">
    <citation type="submission" date="2022-06" db="UniProtKB">
        <authorList>
            <consortium name="EnsemblPlants"/>
        </authorList>
    </citation>
    <scope>IDENTIFICATION</scope>
</reference>
<proteinExistence type="predicted"/>
<organism evidence="1 2">
    <name type="scientific">Triticum urartu</name>
    <name type="common">Red wild einkorn</name>
    <name type="synonym">Crithodium urartu</name>
    <dbReference type="NCBI Taxonomy" id="4572"/>
    <lineage>
        <taxon>Eukaryota</taxon>
        <taxon>Viridiplantae</taxon>
        <taxon>Streptophyta</taxon>
        <taxon>Embryophyta</taxon>
        <taxon>Tracheophyta</taxon>
        <taxon>Spermatophyta</taxon>
        <taxon>Magnoliopsida</taxon>
        <taxon>Liliopsida</taxon>
        <taxon>Poales</taxon>
        <taxon>Poaceae</taxon>
        <taxon>BOP clade</taxon>
        <taxon>Pooideae</taxon>
        <taxon>Triticodae</taxon>
        <taxon>Triticeae</taxon>
        <taxon>Triticinae</taxon>
        <taxon>Triticum</taxon>
    </lineage>
</organism>
<accession>A0A8R7TSA1</accession>
<name>A0A8R7TSA1_TRIUA</name>
<dbReference type="Gramene" id="TuG1812G0300001382.01.T01">
    <property type="protein sequence ID" value="TuG1812G0300001382.01.T01"/>
    <property type="gene ID" value="TuG1812G0300001382.01"/>
</dbReference>